<evidence type="ECO:0000259" key="3">
    <source>
        <dbReference type="Pfam" id="PF00149"/>
    </source>
</evidence>
<reference evidence="4 5" key="1">
    <citation type="submission" date="2019-03" db="EMBL/GenBank/DDBJ databases">
        <title>Genomic Encyclopedia of Type Strains, Phase III (KMG-III): the genomes of soil and plant-associated and newly described type strains.</title>
        <authorList>
            <person name="Whitman W."/>
        </authorList>
    </citation>
    <scope>NUCLEOTIDE SEQUENCE [LARGE SCALE GENOMIC DNA]</scope>
    <source>
        <strain evidence="4 5">VKM Ac-2527</strain>
    </source>
</reference>
<feature type="transmembrane region" description="Helical" evidence="2">
    <location>
        <begin position="140"/>
        <end position="161"/>
    </location>
</feature>
<dbReference type="Proteomes" id="UP000295388">
    <property type="component" value="Unassembled WGS sequence"/>
</dbReference>
<name>A0A4R6KGU8_9ACTN</name>
<keyword evidence="2" id="KW-1133">Transmembrane helix</keyword>
<organism evidence="4 5">
    <name type="scientific">Kribbella caucasensis</name>
    <dbReference type="NCBI Taxonomy" id="2512215"/>
    <lineage>
        <taxon>Bacteria</taxon>
        <taxon>Bacillati</taxon>
        <taxon>Actinomycetota</taxon>
        <taxon>Actinomycetes</taxon>
        <taxon>Propionibacteriales</taxon>
        <taxon>Kribbellaceae</taxon>
        <taxon>Kribbella</taxon>
    </lineage>
</organism>
<dbReference type="InterPro" id="IPR004843">
    <property type="entry name" value="Calcineurin-like_PHP"/>
</dbReference>
<comment type="caution">
    <text evidence="4">The sequence shown here is derived from an EMBL/GenBank/DDBJ whole genome shotgun (WGS) entry which is preliminary data.</text>
</comment>
<dbReference type="EMBL" id="SNWQ01000005">
    <property type="protein sequence ID" value="TDO50044.1"/>
    <property type="molecule type" value="Genomic_DNA"/>
</dbReference>
<keyword evidence="2" id="KW-0472">Membrane</keyword>
<dbReference type="Pfam" id="PF00149">
    <property type="entry name" value="Metallophos"/>
    <property type="match status" value="1"/>
</dbReference>
<protein>
    <submittedName>
        <fullName evidence="4">Calcineurin-like phosphoesterase family protein</fullName>
    </submittedName>
</protein>
<dbReference type="AlphaFoldDB" id="A0A4R6KGU8"/>
<feature type="transmembrane region" description="Helical" evidence="2">
    <location>
        <begin position="185"/>
        <end position="204"/>
    </location>
</feature>
<keyword evidence="2" id="KW-0812">Transmembrane</keyword>
<dbReference type="CDD" id="cd00838">
    <property type="entry name" value="MPP_superfamily"/>
    <property type="match status" value="1"/>
</dbReference>
<feature type="transmembrane region" description="Helical" evidence="2">
    <location>
        <begin position="26"/>
        <end position="49"/>
    </location>
</feature>
<dbReference type="Gene3D" id="3.60.21.10">
    <property type="match status" value="1"/>
</dbReference>
<dbReference type="GO" id="GO:0016787">
    <property type="term" value="F:hydrolase activity"/>
    <property type="evidence" value="ECO:0007669"/>
    <property type="project" value="InterPro"/>
</dbReference>
<keyword evidence="5" id="KW-1185">Reference proteome</keyword>
<accession>A0A4R6KGU8</accession>
<evidence type="ECO:0000313" key="5">
    <source>
        <dbReference type="Proteomes" id="UP000295388"/>
    </source>
</evidence>
<proteinExistence type="predicted"/>
<evidence type="ECO:0000256" key="1">
    <source>
        <dbReference type="SAM" id="MobiDB-lite"/>
    </source>
</evidence>
<evidence type="ECO:0000313" key="4">
    <source>
        <dbReference type="EMBL" id="TDO50044.1"/>
    </source>
</evidence>
<gene>
    <name evidence="4" type="ORF">EV643_105274</name>
</gene>
<evidence type="ECO:0000256" key="2">
    <source>
        <dbReference type="SAM" id="Phobius"/>
    </source>
</evidence>
<dbReference type="InterPro" id="IPR029052">
    <property type="entry name" value="Metallo-depent_PP-like"/>
</dbReference>
<dbReference type="SUPFAM" id="SSF56300">
    <property type="entry name" value="Metallo-dependent phosphatases"/>
    <property type="match status" value="1"/>
</dbReference>
<sequence>MRHLDERNTLDTVSRRLVIQARVRKAAPWAALTLLFLIVSTAVALVGFLNDSERVTIGAHAATVSPTLDGHATLDLGAVLPRLRLPTDLPSDLGVHIDVQETDANSLTDLLTRDALIASQPDGEIARIQQVVQELAVDNAVAGVGTGLLVAVVVATGWTMLGPRRRRELLHLVHSHERRVQHREIVVLVAMLITIASIIGPGQMRPAQAPPTQWRPLAELLPELSFDERLQNVEVATGFSTTGGIGIIRTAVETYERSTEFYGRLRDQVPRIGGRIRQAADGETVALLVSDRHDNIGMDPFAAEVAKVARAKVLIDAGDDSSSGQSWEVFSINSLAEHFKDLKVVAVAGNHDSGGIIEDAMRKNEFTVLDSKPVEVEGIRFLGDSDPTRTGLGSADTAGDETTAEQSKRLADVACNQSEDQRISTFLVHDPASYQDTATRGCATLLLSGHLHRQIGPDTKTVDGSPVTTYTNGTTGGAAYAFALGYTLRRPGEVTLITYSDGQPIGMQTVTAELTGEVTVGTYRPLPS</sequence>
<feature type="domain" description="Calcineurin-like phosphoesterase" evidence="3">
    <location>
        <begin position="287"/>
        <end position="453"/>
    </location>
</feature>
<feature type="region of interest" description="Disordered" evidence="1">
    <location>
        <begin position="381"/>
        <end position="404"/>
    </location>
</feature>